<dbReference type="AlphaFoldDB" id="A0AAV7PZT0"/>
<name>A0AAV7PZT0_PLEWA</name>
<dbReference type="InterPro" id="IPR052577">
    <property type="entry name" value="VWA7"/>
</dbReference>
<dbReference type="InterPro" id="IPR056862">
    <property type="entry name" value="VWA7_N"/>
</dbReference>
<feature type="domain" description="VWA7 beta-sandwich" evidence="8">
    <location>
        <begin position="759"/>
        <end position="863"/>
    </location>
</feature>
<keyword evidence="6" id="KW-0812">Transmembrane</keyword>
<keyword evidence="4" id="KW-0325">Glycoprotein</keyword>
<feature type="compositionally biased region" description="Low complexity" evidence="5">
    <location>
        <begin position="593"/>
        <end position="608"/>
    </location>
</feature>
<dbReference type="SUPFAM" id="SSF53300">
    <property type="entry name" value="vWA-like"/>
    <property type="match status" value="1"/>
</dbReference>
<feature type="domain" description="Hemicentin-1-like von Willebrand factor A" evidence="10">
    <location>
        <begin position="351"/>
        <end position="493"/>
    </location>
</feature>
<keyword evidence="3" id="KW-0732">Signal</keyword>
<accession>A0AAV7PZT0</accession>
<dbReference type="EMBL" id="JANPWB010000011">
    <property type="protein sequence ID" value="KAJ1133469.1"/>
    <property type="molecule type" value="Genomic_DNA"/>
</dbReference>
<keyword evidence="6" id="KW-0472">Membrane</keyword>
<evidence type="ECO:0000256" key="3">
    <source>
        <dbReference type="ARBA" id="ARBA00022729"/>
    </source>
</evidence>
<dbReference type="InterPro" id="IPR057613">
    <property type="entry name" value="VWA7_4"/>
</dbReference>
<dbReference type="Pfam" id="PF25107">
    <property type="entry name" value="VWA7_N"/>
    <property type="match status" value="1"/>
</dbReference>
<dbReference type="CDD" id="cd00198">
    <property type="entry name" value="vWFA"/>
    <property type="match status" value="1"/>
</dbReference>
<dbReference type="PANTHER" id="PTHR14905">
    <property type="entry name" value="NG37"/>
    <property type="match status" value="1"/>
</dbReference>
<organism evidence="12 13">
    <name type="scientific">Pleurodeles waltl</name>
    <name type="common">Iberian ribbed newt</name>
    <dbReference type="NCBI Taxonomy" id="8319"/>
    <lineage>
        <taxon>Eukaryota</taxon>
        <taxon>Metazoa</taxon>
        <taxon>Chordata</taxon>
        <taxon>Craniata</taxon>
        <taxon>Vertebrata</taxon>
        <taxon>Euteleostomi</taxon>
        <taxon>Amphibia</taxon>
        <taxon>Batrachia</taxon>
        <taxon>Caudata</taxon>
        <taxon>Salamandroidea</taxon>
        <taxon>Salamandridae</taxon>
        <taxon>Pleurodelinae</taxon>
        <taxon>Pleurodeles</taxon>
    </lineage>
</organism>
<keyword evidence="13" id="KW-1185">Reference proteome</keyword>
<dbReference type="PANTHER" id="PTHR14905:SF7">
    <property type="entry name" value="VON WILLEBRAND FACTOR A DOMAIN-CONTAINING PROTEIN 7"/>
    <property type="match status" value="1"/>
</dbReference>
<comment type="subcellular location">
    <subcellularLocation>
        <location evidence="1">Secreted</location>
    </subcellularLocation>
</comment>
<dbReference type="Pfam" id="PF23560">
    <property type="entry name" value="GBD_Hemicentin"/>
    <property type="match status" value="1"/>
</dbReference>
<keyword evidence="6" id="KW-1133">Transmembrane helix</keyword>
<reference evidence="12" key="1">
    <citation type="journal article" date="2022" name="bioRxiv">
        <title>Sequencing and chromosome-scale assembly of the giantPleurodeles waltlgenome.</title>
        <authorList>
            <person name="Brown T."/>
            <person name="Elewa A."/>
            <person name="Iarovenko S."/>
            <person name="Subramanian E."/>
            <person name="Araus A.J."/>
            <person name="Petzold A."/>
            <person name="Susuki M."/>
            <person name="Suzuki K.-i.T."/>
            <person name="Hayashi T."/>
            <person name="Toyoda A."/>
            <person name="Oliveira C."/>
            <person name="Osipova E."/>
            <person name="Leigh N.D."/>
            <person name="Simon A."/>
            <person name="Yun M.H."/>
        </authorList>
    </citation>
    <scope>NUCLEOTIDE SEQUENCE</scope>
    <source>
        <strain evidence="12">20211129_DDA</strain>
        <tissue evidence="12">Liver</tissue>
    </source>
</reference>
<dbReference type="Pfam" id="PF25106">
    <property type="entry name" value="VWA_4"/>
    <property type="match status" value="1"/>
</dbReference>
<dbReference type="GO" id="GO:0005576">
    <property type="term" value="C:extracellular region"/>
    <property type="evidence" value="ECO:0007669"/>
    <property type="project" value="UniProtKB-SubCell"/>
</dbReference>
<evidence type="ECO:0000259" key="11">
    <source>
        <dbReference type="Pfam" id="PF25107"/>
    </source>
</evidence>
<evidence type="ECO:0008006" key="14">
    <source>
        <dbReference type="Google" id="ProtNLM"/>
    </source>
</evidence>
<dbReference type="InterPro" id="IPR056861">
    <property type="entry name" value="HMCN1-like_VWA"/>
</dbReference>
<proteinExistence type="predicted"/>
<evidence type="ECO:0000259" key="7">
    <source>
        <dbReference type="Pfam" id="PF23560"/>
    </source>
</evidence>
<evidence type="ECO:0000313" key="12">
    <source>
        <dbReference type="EMBL" id="KAJ1133469.1"/>
    </source>
</evidence>
<evidence type="ECO:0000256" key="1">
    <source>
        <dbReference type="ARBA" id="ARBA00004613"/>
    </source>
</evidence>
<comment type="caution">
    <text evidence="12">The sequence shown here is derived from an EMBL/GenBank/DDBJ whole genome shotgun (WGS) entry which is preliminary data.</text>
</comment>
<evidence type="ECO:0000259" key="9">
    <source>
        <dbReference type="Pfam" id="PF23619"/>
    </source>
</evidence>
<evidence type="ECO:0000256" key="2">
    <source>
        <dbReference type="ARBA" id="ARBA00022525"/>
    </source>
</evidence>
<feature type="domain" description="VWA7 N-terminal" evidence="11">
    <location>
        <begin position="124"/>
        <end position="335"/>
    </location>
</feature>
<dbReference type="InterPro" id="IPR036465">
    <property type="entry name" value="vWFA_dom_sf"/>
</dbReference>
<feature type="domain" description="VWA7 Ig-like" evidence="9">
    <location>
        <begin position="880"/>
        <end position="972"/>
    </location>
</feature>
<feature type="region of interest" description="Disordered" evidence="5">
    <location>
        <begin position="488"/>
        <end position="617"/>
    </location>
</feature>
<feature type="compositionally biased region" description="Low complexity" evidence="5">
    <location>
        <begin position="507"/>
        <end position="519"/>
    </location>
</feature>
<evidence type="ECO:0000259" key="8">
    <source>
        <dbReference type="Pfam" id="PF23610"/>
    </source>
</evidence>
<feature type="region of interest" description="Disordered" evidence="5">
    <location>
        <begin position="283"/>
        <end position="307"/>
    </location>
</feature>
<evidence type="ECO:0000259" key="10">
    <source>
        <dbReference type="Pfam" id="PF25106"/>
    </source>
</evidence>
<evidence type="ECO:0000256" key="6">
    <source>
        <dbReference type="SAM" id="Phobius"/>
    </source>
</evidence>
<feature type="domain" description="Hemicentin/VWA7 galactose-binding" evidence="7">
    <location>
        <begin position="658"/>
        <end position="756"/>
    </location>
</feature>
<protein>
    <recommendedName>
        <fullName evidence="14">von Willebrand factor A domain-containing protein 7-like</fullName>
    </recommendedName>
</protein>
<dbReference type="Gene3D" id="3.40.50.410">
    <property type="entry name" value="von Willebrand factor, type A domain"/>
    <property type="match status" value="1"/>
</dbReference>
<evidence type="ECO:0000313" key="13">
    <source>
        <dbReference type="Proteomes" id="UP001066276"/>
    </source>
</evidence>
<gene>
    <name evidence="12" type="ORF">NDU88_011760</name>
</gene>
<sequence>MLWYERKTSSMSCDDKHATRLGRSCLRPEGPRGAFITPGRRASLTEDHKMATAWRVLVLAVILVHSAHTFLPNLELTPPGTENTRTHESITKDGVLSIALKVFQDLAQQKGKVLDVAALKGDLVAEEIFKLYYGVPVSTKRFKMALDEIIRSNNEVDFLLPDDAKSHSEAEKFKEAKMLILEKKKQTISNIIKERYPAARTSLGGLLHTLQDFYSHSNWIELGNVDNTNKGMTLHNDIIGVTAGSTEKTCGPCSSSAKCDPILTPILRAEKLTSGYPNAAVPDGKCAHGGDSRPGINKDTTSPAMSPQHHLHQDAARLALKATEEVLQDIRESVDGPLFVKFLELEPPSTISFVIDTTGSMSDDILAAKERVFSIIESKKGTLNEPSVYVLVPFNDPDFGPALITDNPEEFKTAIEQLVANGGGDTPEMCLSGLQLALLSTPPDSEIYVFTDAVAKDYELKNRVLTLCQETRSKVTFLLTDAYSRRKRRSSGNMRLTSSRTDDATRSRGCGRSSVGSRGCEARSRTRSGTSARGRTRRSSWQPDIRHRRPSRLDSSYLSAEYRQGAHLRRLHPGTGHGHRSEPSGSLTGLGHSSRATSHHMSQSSSGHQGRIRRQSSESDFSLYQDIALTSGGQFISSTKSELSSVTKIIEDSVSFSTVTLLQLRKSPPTPPQNFTFNIDSSVSNVSLYITGKPQFSLFNPAGASYTGVAKPSPIASSQVAGSLERVILTSPVQPGTWTLQVTSAAEFTVRVTGDSLVDLTYDFVEEVRGTHPGFMKISGRPRAGAPANMLVRVSGLKTFPTVSLNSLYLTDIQGTILQQLPLNRTASPDTFRAVSNSLPRDQFLVILNGVDGARNTLQRVSPSLNTISASRVQLLNTLTSLYPGEKYEIPFTVNNSGSESNFTILVQGGEGFVSEFHPHSIRLSTNQAVNGSVKLNVPASTEPGTLLTLTVQSETADKSDFNYAFLQLAVSQKVTDFDPPLCNITSLKQNCSSLTKDHCSSLSWSMEAKISDNGTRIEKIYRNFRNSTLILKEQEKAETKEVRVIQTISCCFNEVDITAVDTVGNVGKCEVRFEFKSSGTASALSVSSSLLMLCSLLCGVLIIPFG</sequence>
<dbReference type="Proteomes" id="UP001066276">
    <property type="component" value="Chromosome 7"/>
</dbReference>
<dbReference type="InterPro" id="IPR056475">
    <property type="entry name" value="GBD_Hemicentin/VWA7"/>
</dbReference>
<dbReference type="InterPro" id="IPR057615">
    <property type="entry name" value="Ig_VWA7"/>
</dbReference>
<dbReference type="Pfam" id="PF23610">
    <property type="entry name" value="VWA7_4"/>
    <property type="match status" value="1"/>
</dbReference>
<feature type="transmembrane region" description="Helical" evidence="6">
    <location>
        <begin position="1084"/>
        <end position="1106"/>
    </location>
</feature>
<keyword evidence="2" id="KW-0964">Secreted</keyword>
<dbReference type="Pfam" id="PF23619">
    <property type="entry name" value="Ig_VWA7"/>
    <property type="match status" value="1"/>
</dbReference>
<evidence type="ECO:0000256" key="5">
    <source>
        <dbReference type="SAM" id="MobiDB-lite"/>
    </source>
</evidence>
<evidence type="ECO:0000256" key="4">
    <source>
        <dbReference type="ARBA" id="ARBA00023180"/>
    </source>
</evidence>